<comment type="similarity">
    <text evidence="1 4">Belongs to the glycerate kinase type-1 family.</text>
</comment>
<dbReference type="EMBL" id="JBHMDG010000007">
    <property type="protein sequence ID" value="MFB9312550.1"/>
    <property type="molecule type" value="Genomic_DNA"/>
</dbReference>
<evidence type="ECO:0000256" key="3">
    <source>
        <dbReference type="ARBA" id="ARBA00022777"/>
    </source>
</evidence>
<accession>A0ABV5K776</accession>
<dbReference type="InterPro" id="IPR004381">
    <property type="entry name" value="Glycerate_kinase"/>
</dbReference>
<dbReference type="InterPro" id="IPR036129">
    <property type="entry name" value="Glycerate_kinase_sf"/>
</dbReference>
<keyword evidence="6" id="KW-1185">Reference proteome</keyword>
<protein>
    <submittedName>
        <fullName evidence="5">Glycerate kinase</fullName>
    </submittedName>
</protein>
<dbReference type="PANTHER" id="PTHR21599:SF0">
    <property type="entry name" value="GLYCERATE KINASE"/>
    <property type="match status" value="1"/>
</dbReference>
<dbReference type="InterPro" id="IPR018197">
    <property type="entry name" value="Glycerate_kinase_RE-like"/>
</dbReference>
<keyword evidence="2 4" id="KW-0808">Transferase</keyword>
<evidence type="ECO:0000256" key="2">
    <source>
        <dbReference type="ARBA" id="ARBA00022679"/>
    </source>
</evidence>
<dbReference type="Proteomes" id="UP001589750">
    <property type="component" value="Unassembled WGS sequence"/>
</dbReference>
<proteinExistence type="inferred from homology"/>
<organism evidence="5 6">
    <name type="scientific">Nocardioides plantarum</name>
    <dbReference type="NCBI Taxonomy" id="29299"/>
    <lineage>
        <taxon>Bacteria</taxon>
        <taxon>Bacillati</taxon>
        <taxon>Actinomycetota</taxon>
        <taxon>Actinomycetes</taxon>
        <taxon>Propionibacteriales</taxon>
        <taxon>Nocardioidaceae</taxon>
        <taxon>Nocardioides</taxon>
    </lineage>
</organism>
<evidence type="ECO:0000256" key="4">
    <source>
        <dbReference type="PIRNR" id="PIRNR006078"/>
    </source>
</evidence>
<dbReference type="Gene3D" id="3.90.1510.10">
    <property type="entry name" value="Glycerate kinase, domain 2"/>
    <property type="match status" value="2"/>
</dbReference>
<gene>
    <name evidence="5" type="ORF">ACFFRI_05790</name>
</gene>
<dbReference type="SUPFAM" id="SSF110738">
    <property type="entry name" value="Glycerate kinase I"/>
    <property type="match status" value="1"/>
</dbReference>
<sequence length="351" mass="35413">MDAAAGADRVVRVLVAPDSFKGTHGADVVAASVASGLRSVGAEPVRLPLADGGEGTLDVLRRAFRGAVHHVPVTGPLGTPVVGRFLVSEDRRTAVVETASASGLSLVVPDPRSAWDASTRGTGELVAAAVASGAERILLGVGGSATTDGGAGAIESILEHGGLGGCRLEVLCDVTTPFEQAAAVYAPQKGADTVTVARLEERLASLAGRLPRDPRGVPRTGCAGGLSGGLWARFGAELRSGIEVVLDALGFAAAARPCAAVITGEGRLDGQTREGKVIAGVLEACRRAEGPLPVHAVVGQTRLSAAEAGALGLSSVTVASTVDELVEAGRRLGRRLLGEQDLAAWATSTRP</sequence>
<evidence type="ECO:0000313" key="5">
    <source>
        <dbReference type="EMBL" id="MFB9312550.1"/>
    </source>
</evidence>
<comment type="caution">
    <text evidence="5">The sequence shown here is derived from an EMBL/GenBank/DDBJ whole genome shotgun (WGS) entry which is preliminary data.</text>
</comment>
<dbReference type="GO" id="GO:0016301">
    <property type="term" value="F:kinase activity"/>
    <property type="evidence" value="ECO:0007669"/>
    <property type="project" value="UniProtKB-KW"/>
</dbReference>
<dbReference type="PANTHER" id="PTHR21599">
    <property type="entry name" value="GLYCERATE KINASE"/>
    <property type="match status" value="1"/>
</dbReference>
<name>A0ABV5K776_9ACTN</name>
<dbReference type="RefSeq" id="WP_140007577.1">
    <property type="nucleotide sequence ID" value="NZ_JBHMDG010000007.1"/>
</dbReference>
<evidence type="ECO:0000256" key="1">
    <source>
        <dbReference type="ARBA" id="ARBA00006284"/>
    </source>
</evidence>
<evidence type="ECO:0000313" key="6">
    <source>
        <dbReference type="Proteomes" id="UP001589750"/>
    </source>
</evidence>
<dbReference type="InterPro" id="IPR018193">
    <property type="entry name" value="Glyc_kinase_flavodox-like_fold"/>
</dbReference>
<keyword evidence="3 4" id="KW-0418">Kinase</keyword>
<dbReference type="Gene3D" id="3.40.50.10350">
    <property type="entry name" value="Glycerate kinase, domain 1"/>
    <property type="match status" value="2"/>
</dbReference>
<reference evidence="5 6" key="1">
    <citation type="submission" date="2024-09" db="EMBL/GenBank/DDBJ databases">
        <authorList>
            <person name="Sun Q."/>
            <person name="Mori K."/>
        </authorList>
    </citation>
    <scope>NUCLEOTIDE SEQUENCE [LARGE SCALE GENOMIC DNA]</scope>
    <source>
        <strain evidence="5 6">JCM 9626</strain>
    </source>
</reference>
<dbReference type="PIRSF" id="PIRSF006078">
    <property type="entry name" value="GlxK"/>
    <property type="match status" value="1"/>
</dbReference>
<dbReference type="Pfam" id="PF02595">
    <property type="entry name" value="Gly_kinase"/>
    <property type="match status" value="2"/>
</dbReference>